<dbReference type="CDD" id="cd08690">
    <property type="entry name" value="C2_Freud-1"/>
    <property type="match status" value="1"/>
</dbReference>
<evidence type="ECO:0000313" key="4">
    <source>
        <dbReference type="EnsemblMetazoa" id="G1826.1:cds"/>
    </source>
</evidence>
<sequence length="974" mass="108264">MFRRKGDVPEKRKGANLMDQMGYTSMGQIEQELYGDLENDAELEAELLALQGEEGGGGSQSGPAPRRKHNIGTANIETIAAEALRDIGSDEEVSDTEDPDLLAELQEIAGDDEDEGPSKSHTVSSVPQIKHPEMGMVELLEGRLQMYTTAAENARAAGDSSKQRRLDRGAKTIQDLLKKAKANKPVAEDDIPPTVSLGSNSRGASPVNVSASEPERKPAVLQPTLEPVPVLPRPTPKPAPAPPKPEPASPSVSAHLDLSDKDKETYRMLAARRDQYKHAALKAKHTGDITTATQHVKVAKQFDNVIKALEEGKEIDLSQMPPPPEAISVSSGTVVSAKSKPPPELPPEPTAEEAKSLFGAPDPPKTVLEALEQRLQKYKHTEVEAKEKGESSKARRYGRIVKQYQDAIKAYKAGKPVDYDELPTPPGYAPIPAGPPQASPSSSSSSANQLQPNMDQRSPAQNQRTPSPTRMAAGATQPQKSPSQPNAATQQQHHLKLTPDRQTSRHSLKRSPTSRAEQQLNFLNERMNEYKQAALKAKKKRDIELAKKYLRIAKGFEPMIQAAESGLPVDMSQIPPSLDEGEETSFVMVQKEDVELSGDRTEVYQKLEQDLINQIRISATNAQHFTKLGDVVSAARFEKMENGCRKDLDALKNAFKHNDPVPKFHYENKTFSLVQCNTDLGENDLEVEVIRGLQYNLPDKYSEKDVDTYIKFEFPFPTDDPQTAQSETVKGSCNPEYKESFKVEINRKSRAFARVIERKTAKFEIFHKRGFLKSDKLIGTVNVKLQPLDNKCTVHDSYDVTDGRKTVGGKLEVKIRIRDPFKSKQVEETKEKWLVIDQFFKTIDKAPAPPKQAVNKSQGTTSLEVLKYEKQQLDLQIASLRDRLTVEQTRALMQKSKLISEKMEQQQEELKKGGADGLIKYVETVKADMAAYEDEARHLAKLGDMHKAQIILTKKKHAEREINAIKTKYPQLFG</sequence>
<dbReference type="InterPro" id="IPR035892">
    <property type="entry name" value="C2_domain_sf"/>
</dbReference>
<dbReference type="Proteomes" id="UP000005408">
    <property type="component" value="Unassembled WGS sequence"/>
</dbReference>
<dbReference type="PROSITE" id="PS50004">
    <property type="entry name" value="C2"/>
    <property type="match status" value="1"/>
</dbReference>
<name>A0A8W8JCN1_MAGGI</name>
<evidence type="ECO:0000313" key="5">
    <source>
        <dbReference type="Proteomes" id="UP000005408"/>
    </source>
</evidence>
<feature type="compositionally biased region" description="Basic and acidic residues" evidence="2">
    <location>
        <begin position="161"/>
        <end position="170"/>
    </location>
</feature>
<feature type="domain" description="C2" evidence="3">
    <location>
        <begin position="665"/>
        <end position="798"/>
    </location>
</feature>
<dbReference type="PANTHER" id="PTHR13076">
    <property type="entry name" value="COILED-COIL AND C2 DOMAIN-CONTAINING PROTEIN 1-LIKE"/>
    <property type="match status" value="1"/>
</dbReference>
<dbReference type="InterPro" id="IPR039725">
    <property type="entry name" value="CC2D1A/B"/>
</dbReference>
<feature type="compositionally biased region" description="Polar residues" evidence="2">
    <location>
        <begin position="476"/>
        <end position="492"/>
    </location>
</feature>
<evidence type="ECO:0000256" key="1">
    <source>
        <dbReference type="ARBA" id="ARBA00010672"/>
    </source>
</evidence>
<dbReference type="SMART" id="SM00239">
    <property type="entry name" value="C2"/>
    <property type="match status" value="1"/>
</dbReference>
<evidence type="ECO:0000259" key="3">
    <source>
        <dbReference type="PROSITE" id="PS50004"/>
    </source>
</evidence>
<feature type="region of interest" description="Disordered" evidence="2">
    <location>
        <begin position="314"/>
        <end position="364"/>
    </location>
</feature>
<dbReference type="InterPro" id="IPR000008">
    <property type="entry name" value="C2_dom"/>
</dbReference>
<proteinExistence type="inferred from homology"/>
<feature type="region of interest" description="Disordered" evidence="2">
    <location>
        <begin position="46"/>
        <end position="70"/>
    </location>
</feature>
<protein>
    <recommendedName>
        <fullName evidence="3">C2 domain-containing protein</fullName>
    </recommendedName>
</protein>
<dbReference type="InterPro" id="IPR037772">
    <property type="entry name" value="C2_Freud"/>
</dbReference>
<dbReference type="SUPFAM" id="SSF49562">
    <property type="entry name" value="C2 domain (Calcium/lipid-binding domain, CaLB)"/>
    <property type="match status" value="1"/>
</dbReference>
<feature type="region of interest" description="Disordered" evidence="2">
    <location>
        <begin position="418"/>
        <end position="516"/>
    </location>
</feature>
<feature type="region of interest" description="Disordered" evidence="2">
    <location>
        <begin position="378"/>
        <end position="399"/>
    </location>
</feature>
<feature type="compositionally biased region" description="Pro residues" evidence="2">
    <location>
        <begin position="229"/>
        <end position="248"/>
    </location>
</feature>
<dbReference type="Gene3D" id="2.60.40.150">
    <property type="entry name" value="C2 domain"/>
    <property type="match status" value="1"/>
</dbReference>
<organism evidence="4 5">
    <name type="scientific">Magallana gigas</name>
    <name type="common">Pacific oyster</name>
    <name type="synonym">Crassostrea gigas</name>
    <dbReference type="NCBI Taxonomy" id="29159"/>
    <lineage>
        <taxon>Eukaryota</taxon>
        <taxon>Metazoa</taxon>
        <taxon>Spiralia</taxon>
        <taxon>Lophotrochozoa</taxon>
        <taxon>Mollusca</taxon>
        <taxon>Bivalvia</taxon>
        <taxon>Autobranchia</taxon>
        <taxon>Pteriomorphia</taxon>
        <taxon>Ostreida</taxon>
        <taxon>Ostreoidea</taxon>
        <taxon>Ostreidae</taxon>
        <taxon>Magallana</taxon>
    </lineage>
</organism>
<feature type="compositionally biased region" description="Basic and acidic residues" evidence="2">
    <location>
        <begin position="378"/>
        <end position="393"/>
    </location>
</feature>
<keyword evidence="5" id="KW-1185">Reference proteome</keyword>
<feature type="region of interest" description="Disordered" evidence="2">
    <location>
        <begin position="85"/>
        <end position="132"/>
    </location>
</feature>
<reference evidence="4" key="1">
    <citation type="submission" date="2022-08" db="UniProtKB">
        <authorList>
            <consortium name="EnsemblMetazoa"/>
        </authorList>
    </citation>
    <scope>IDENTIFICATION</scope>
    <source>
        <strain evidence="4">05x7-T-G4-1.051#20</strain>
    </source>
</reference>
<feature type="compositionally biased region" description="Acidic residues" evidence="2">
    <location>
        <begin position="89"/>
        <end position="101"/>
    </location>
</feature>
<dbReference type="Pfam" id="PF21528">
    <property type="entry name" value="CC2D1A-B_DM14"/>
    <property type="match status" value="4"/>
</dbReference>
<dbReference type="Pfam" id="PF00168">
    <property type="entry name" value="C2"/>
    <property type="match status" value="1"/>
</dbReference>
<accession>A0A8W8JCN1</accession>
<feature type="compositionally biased region" description="Polar residues" evidence="2">
    <location>
        <begin position="196"/>
        <end position="211"/>
    </location>
</feature>
<feature type="compositionally biased region" description="Pro residues" evidence="2">
    <location>
        <begin position="423"/>
        <end position="438"/>
    </location>
</feature>
<comment type="similarity">
    <text evidence="1">Belongs to the CC2D1 family.</text>
</comment>
<feature type="compositionally biased region" description="Pro residues" evidence="2">
    <location>
        <begin position="340"/>
        <end position="349"/>
    </location>
</feature>
<feature type="region of interest" description="Disordered" evidence="2">
    <location>
        <begin position="151"/>
        <end position="261"/>
    </location>
</feature>
<evidence type="ECO:0000256" key="2">
    <source>
        <dbReference type="SAM" id="MobiDB-lite"/>
    </source>
</evidence>
<dbReference type="PANTHER" id="PTHR13076:SF9">
    <property type="entry name" value="COILED-COIL AND C2 DOMAIN-CONTAINING PROTEIN 1-LIKE"/>
    <property type="match status" value="1"/>
</dbReference>
<dbReference type="SMART" id="SM00685">
    <property type="entry name" value="DM14"/>
    <property type="match status" value="4"/>
</dbReference>
<dbReference type="AlphaFoldDB" id="A0A8W8JCN1"/>
<feature type="compositionally biased region" description="Polar residues" evidence="2">
    <location>
        <begin position="448"/>
        <end position="468"/>
    </location>
</feature>
<dbReference type="InterPro" id="IPR006608">
    <property type="entry name" value="CC2D1A/B_DM14"/>
</dbReference>
<dbReference type="EnsemblMetazoa" id="G1826.1">
    <property type="protein sequence ID" value="G1826.1:cds"/>
    <property type="gene ID" value="G1826"/>
</dbReference>
<dbReference type="GO" id="GO:0001227">
    <property type="term" value="F:DNA-binding transcription repressor activity, RNA polymerase II-specific"/>
    <property type="evidence" value="ECO:0007669"/>
    <property type="project" value="InterPro"/>
</dbReference>